<evidence type="ECO:0000256" key="1">
    <source>
        <dbReference type="SAM" id="MobiDB-lite"/>
    </source>
</evidence>
<name>A0AAN6SVX8_9PEZI</name>
<feature type="region of interest" description="Disordered" evidence="1">
    <location>
        <begin position="219"/>
        <end position="253"/>
    </location>
</feature>
<gene>
    <name evidence="2" type="ORF">C8A01DRAFT_12270</name>
</gene>
<dbReference type="EMBL" id="MU854320">
    <property type="protein sequence ID" value="KAK4044225.1"/>
    <property type="molecule type" value="Genomic_DNA"/>
</dbReference>
<sequence length="444" mass="48301">MAGTMEPLVPSTPSPGPTSSRIRTPPAPHHGYSDSYEPYSPRKSTRIAQRATNRTPSPQPSRHHSAQQTETSMTSPKSTKKRFISTMATPAISPQKKRMPPIDASRRASGTLTAEGTAHAAVALGLSPAPKSESLSRRTGAMAGAGMLITPAKTPQKPPNEKVKAQVKSVARNLFHSDDEEAMPSPRKMRTQTHNPDSFYSGEAAETSFQIFTDSHERIPEVDNSSDNPFFVGQHTAAPEAPRRRSKRNTVTIPGEGKVSIDEAIRRDDGMLIVFRGKKQFRKFTEMDEPSNREGLDEGEGGLESAVESPTKRHFTRSSIKPRLLFPTGNSDAPEDFNDDEEAATDIEDHVLAGMEADKLETPADMIDETPGTPAAPRFAPASPPTTARTTRFKKGAEPAPNPKQPAKRSPFDTWRRVKGGSQSTGHKRSGDDLSEAAPKRTRA</sequence>
<comment type="caution">
    <text evidence="2">The sequence shown here is derived from an EMBL/GenBank/DDBJ whole genome shotgun (WGS) entry which is preliminary data.</text>
</comment>
<dbReference type="AlphaFoldDB" id="A0AAN6SVX8"/>
<proteinExistence type="predicted"/>
<feature type="region of interest" description="Disordered" evidence="1">
    <location>
        <begin position="1"/>
        <end position="114"/>
    </location>
</feature>
<keyword evidence="3" id="KW-1185">Reference proteome</keyword>
<reference evidence="3" key="1">
    <citation type="journal article" date="2023" name="Mol. Phylogenet. Evol.">
        <title>Genome-scale phylogeny and comparative genomics of the fungal order Sordariales.</title>
        <authorList>
            <person name="Hensen N."/>
            <person name="Bonometti L."/>
            <person name="Westerberg I."/>
            <person name="Brannstrom I.O."/>
            <person name="Guillou S."/>
            <person name="Cros-Aarteil S."/>
            <person name="Calhoun S."/>
            <person name="Haridas S."/>
            <person name="Kuo A."/>
            <person name="Mondo S."/>
            <person name="Pangilinan J."/>
            <person name="Riley R."/>
            <person name="LaButti K."/>
            <person name="Andreopoulos B."/>
            <person name="Lipzen A."/>
            <person name="Chen C."/>
            <person name="Yan M."/>
            <person name="Daum C."/>
            <person name="Ng V."/>
            <person name="Clum A."/>
            <person name="Steindorff A."/>
            <person name="Ohm R.A."/>
            <person name="Martin F."/>
            <person name="Silar P."/>
            <person name="Natvig D.O."/>
            <person name="Lalanne C."/>
            <person name="Gautier V."/>
            <person name="Ament-Velasquez S.L."/>
            <person name="Kruys A."/>
            <person name="Hutchinson M.I."/>
            <person name="Powell A.J."/>
            <person name="Barry K."/>
            <person name="Miller A.N."/>
            <person name="Grigoriev I.V."/>
            <person name="Debuchy R."/>
            <person name="Gladieux P."/>
            <person name="Hiltunen Thoren M."/>
            <person name="Johannesson H."/>
        </authorList>
    </citation>
    <scope>NUCLEOTIDE SEQUENCE [LARGE SCALE GENOMIC DNA]</scope>
    <source>
        <strain evidence="3">CBS 284.82</strain>
    </source>
</reference>
<organism evidence="2 3">
    <name type="scientific">Parachaetomium inaequale</name>
    <dbReference type="NCBI Taxonomy" id="2588326"/>
    <lineage>
        <taxon>Eukaryota</taxon>
        <taxon>Fungi</taxon>
        <taxon>Dikarya</taxon>
        <taxon>Ascomycota</taxon>
        <taxon>Pezizomycotina</taxon>
        <taxon>Sordariomycetes</taxon>
        <taxon>Sordariomycetidae</taxon>
        <taxon>Sordariales</taxon>
        <taxon>Chaetomiaceae</taxon>
        <taxon>Parachaetomium</taxon>
    </lineage>
</organism>
<feature type="compositionally biased region" description="Acidic residues" evidence="1">
    <location>
        <begin position="333"/>
        <end position="346"/>
    </location>
</feature>
<protein>
    <submittedName>
        <fullName evidence="2">Uncharacterized protein</fullName>
    </submittedName>
</protein>
<feature type="compositionally biased region" description="Basic and acidic residues" evidence="1">
    <location>
        <begin position="347"/>
        <end position="362"/>
    </location>
</feature>
<dbReference type="Proteomes" id="UP001303115">
    <property type="component" value="Unassembled WGS sequence"/>
</dbReference>
<feature type="compositionally biased region" description="Polar residues" evidence="1">
    <location>
        <begin position="46"/>
        <end position="56"/>
    </location>
</feature>
<evidence type="ECO:0000313" key="2">
    <source>
        <dbReference type="EMBL" id="KAK4044225.1"/>
    </source>
</evidence>
<accession>A0AAN6SVX8</accession>
<feature type="region of interest" description="Disordered" evidence="1">
    <location>
        <begin position="174"/>
        <end position="200"/>
    </location>
</feature>
<feature type="compositionally biased region" description="Low complexity" evidence="1">
    <location>
        <begin position="373"/>
        <end position="390"/>
    </location>
</feature>
<feature type="compositionally biased region" description="Polar residues" evidence="1">
    <location>
        <begin position="66"/>
        <end position="77"/>
    </location>
</feature>
<feature type="compositionally biased region" description="Basic and acidic residues" evidence="1">
    <location>
        <begin position="285"/>
        <end position="296"/>
    </location>
</feature>
<evidence type="ECO:0000313" key="3">
    <source>
        <dbReference type="Proteomes" id="UP001303115"/>
    </source>
</evidence>
<feature type="region of interest" description="Disordered" evidence="1">
    <location>
        <begin position="285"/>
        <end position="444"/>
    </location>
</feature>